<keyword evidence="1" id="KW-1133">Transmembrane helix</keyword>
<proteinExistence type="predicted"/>
<dbReference type="EMBL" id="WTVM01000004">
    <property type="protein sequence ID" value="NMG01625.1"/>
    <property type="molecule type" value="Genomic_DNA"/>
</dbReference>
<gene>
    <name evidence="2" type="ORF">GPA21_01370</name>
</gene>
<reference evidence="2" key="1">
    <citation type="submission" date="2019-12" db="EMBL/GenBank/DDBJ databases">
        <title>Comparative genomics gives insights into the taxonomy of the Azoarcus-Aromatoleum group and reveals separate origins of nif in the plant-associated Azoarcus and non-plant-associated Aromatoleum sub-groups.</title>
        <authorList>
            <person name="Lafos M."/>
            <person name="Maluk M."/>
            <person name="Batista M."/>
            <person name="Junghare M."/>
            <person name="Carmona M."/>
            <person name="Faoro H."/>
            <person name="Cruz L.M."/>
            <person name="Battistoni F."/>
            <person name="De Souza E."/>
            <person name="Pedrosa F."/>
            <person name="Chen W.-M."/>
            <person name="Poole P.S."/>
            <person name="Dixon R.A."/>
            <person name="James E.K."/>
        </authorList>
    </citation>
    <scope>NUCLEOTIDE SEQUENCE</scope>
    <source>
        <strain evidence="2">NSC3</strain>
    </source>
</reference>
<comment type="caution">
    <text evidence="2">The sequence shown here is derived from an EMBL/GenBank/DDBJ whole genome shotgun (WGS) entry which is preliminary data.</text>
</comment>
<dbReference type="Pfam" id="PF12570">
    <property type="entry name" value="DUF3750"/>
    <property type="match status" value="1"/>
</dbReference>
<name>A0A972F672_9RHOO</name>
<evidence type="ECO:0000313" key="3">
    <source>
        <dbReference type="Proteomes" id="UP000599523"/>
    </source>
</evidence>
<dbReference type="InterPro" id="IPR022224">
    <property type="entry name" value="DUF3750"/>
</dbReference>
<keyword evidence="1" id="KW-0812">Transmembrane</keyword>
<evidence type="ECO:0000313" key="2">
    <source>
        <dbReference type="EMBL" id="NMG01625.1"/>
    </source>
</evidence>
<keyword evidence="3" id="KW-1185">Reference proteome</keyword>
<dbReference type="AlphaFoldDB" id="A0A972F672"/>
<accession>A0A972F672</accession>
<protein>
    <submittedName>
        <fullName evidence="2">DUF3750 domain-containing protein</fullName>
    </submittedName>
</protein>
<dbReference type="RefSeq" id="WP_168986417.1">
    <property type="nucleotide sequence ID" value="NZ_CAWPHM010000275.1"/>
</dbReference>
<sequence>MPDTPTLSSRRWPFRLLIAVVMVFFLPLGYALTAHYADGEQASDWRTARRDTAGLAPDPGVTPEAVIHVYAARAFRWRGAFGVHTWIAAKPQHADTWTRFEVVGFSVGRGGRAVRVSEGGIPDAYWYGAKPTLLREVRGGDEIDALITRLHHASAEYPYDNHYRLWPGPNSNTFVAYLGRAVPELSIDLPPTAIGKDYLPDGAWFSSAPSGSGVQLSVSGLFGFIFAPEEGLEINLLGLSAGIDLSPPALKLPGIGRIGTASEVPTPSRDLIATSRD</sequence>
<organism evidence="2 3">
    <name type="scientific">Azoarcus taiwanensis</name>
    <dbReference type="NCBI Taxonomy" id="666964"/>
    <lineage>
        <taxon>Bacteria</taxon>
        <taxon>Pseudomonadati</taxon>
        <taxon>Pseudomonadota</taxon>
        <taxon>Betaproteobacteria</taxon>
        <taxon>Rhodocyclales</taxon>
        <taxon>Zoogloeaceae</taxon>
        <taxon>Azoarcus</taxon>
    </lineage>
</organism>
<feature type="transmembrane region" description="Helical" evidence="1">
    <location>
        <begin position="12"/>
        <end position="32"/>
    </location>
</feature>
<keyword evidence="1" id="KW-0472">Membrane</keyword>
<evidence type="ECO:0000256" key="1">
    <source>
        <dbReference type="SAM" id="Phobius"/>
    </source>
</evidence>
<dbReference type="Proteomes" id="UP000599523">
    <property type="component" value="Unassembled WGS sequence"/>
</dbReference>